<keyword evidence="2" id="KW-0378">Hydrolase</keyword>
<dbReference type="GO" id="GO:0006508">
    <property type="term" value="P:proteolysis"/>
    <property type="evidence" value="ECO:0007669"/>
    <property type="project" value="UniProtKB-KW"/>
</dbReference>
<dbReference type="GO" id="GO:0008233">
    <property type="term" value="F:peptidase activity"/>
    <property type="evidence" value="ECO:0007669"/>
    <property type="project" value="UniProtKB-KW"/>
</dbReference>
<dbReference type="EMBL" id="GDJX01005905">
    <property type="protein sequence ID" value="JAT62031.1"/>
    <property type="molecule type" value="Transcribed_RNA"/>
</dbReference>
<protein>
    <submittedName>
        <fullName evidence="2">Intracellular protease 1</fullName>
    </submittedName>
</protein>
<feature type="domain" description="DJ-1/PfpI" evidence="1">
    <location>
        <begin position="21"/>
        <end position="171"/>
    </location>
</feature>
<reference evidence="2" key="1">
    <citation type="submission" date="2015-07" db="EMBL/GenBank/DDBJ databases">
        <title>Transcriptome Assembly of Anthurium amnicola.</title>
        <authorList>
            <person name="Suzuki J."/>
        </authorList>
    </citation>
    <scope>NUCLEOTIDE SEQUENCE</scope>
</reference>
<gene>
    <name evidence="2" type="primary">pfpI_2</name>
    <name evidence="2" type="ORF">g.10629</name>
</gene>
<dbReference type="Gene3D" id="3.40.50.880">
    <property type="match status" value="1"/>
</dbReference>
<dbReference type="SUPFAM" id="SSF52317">
    <property type="entry name" value="Class I glutamine amidotransferase-like"/>
    <property type="match status" value="1"/>
</dbReference>
<dbReference type="Pfam" id="PF01965">
    <property type="entry name" value="DJ-1_PfpI"/>
    <property type="match status" value="1"/>
</dbReference>
<proteinExistence type="predicted"/>
<organism evidence="2">
    <name type="scientific">Anthurium amnicola</name>
    <dbReference type="NCBI Taxonomy" id="1678845"/>
    <lineage>
        <taxon>Eukaryota</taxon>
        <taxon>Viridiplantae</taxon>
        <taxon>Streptophyta</taxon>
        <taxon>Embryophyta</taxon>
        <taxon>Tracheophyta</taxon>
        <taxon>Spermatophyta</taxon>
        <taxon>Magnoliopsida</taxon>
        <taxon>Liliopsida</taxon>
        <taxon>Araceae</taxon>
        <taxon>Pothoideae</taxon>
        <taxon>Potheae</taxon>
        <taxon>Anthurium</taxon>
    </lineage>
</organism>
<accession>A0A1D1Z572</accession>
<evidence type="ECO:0000259" key="1">
    <source>
        <dbReference type="Pfam" id="PF01965"/>
    </source>
</evidence>
<dbReference type="CDD" id="cd03139">
    <property type="entry name" value="GATase1_PfpI_2"/>
    <property type="match status" value="1"/>
</dbReference>
<dbReference type="InterPro" id="IPR029062">
    <property type="entry name" value="Class_I_gatase-like"/>
</dbReference>
<keyword evidence="2" id="KW-0645">Protease</keyword>
<dbReference type="PANTHER" id="PTHR43130:SF15">
    <property type="entry name" value="THIJ_PFPI FAMILY PROTEIN (AFU_ORTHOLOGUE AFUA_5G14240)"/>
    <property type="match status" value="1"/>
</dbReference>
<dbReference type="InterPro" id="IPR052158">
    <property type="entry name" value="INH-QAR"/>
</dbReference>
<sequence length="218" mass="24645">MSREKYTIGAIFYKDYDLLDVNGSLRMLLSLRDDIKVITISQTGENVKSYSDDITNVINYSFDNCPDFDILFIPGGLGTFAELENQTFMNFIKKHVPKVKFVLTVCSGSAILAKTGLLDGKRATSNKLFWDNMISQGPNVNWVKKARWVVDGKFYTSSGVSAGMDMALGFISDRYGKEEAERVALFSEYTWHDDPNWDPFSEKTFPEGVTLDSIYKKS</sequence>
<dbReference type="InterPro" id="IPR002818">
    <property type="entry name" value="DJ-1/PfpI"/>
</dbReference>
<evidence type="ECO:0000313" key="2">
    <source>
        <dbReference type="EMBL" id="JAT62031.1"/>
    </source>
</evidence>
<dbReference type="PANTHER" id="PTHR43130">
    <property type="entry name" value="ARAC-FAMILY TRANSCRIPTIONAL REGULATOR"/>
    <property type="match status" value="1"/>
</dbReference>
<dbReference type="AlphaFoldDB" id="A0A1D1Z572"/>
<name>A0A1D1Z572_9ARAE</name>